<dbReference type="Proteomes" id="UP000599109">
    <property type="component" value="Unassembled WGS sequence"/>
</dbReference>
<evidence type="ECO:0000259" key="6">
    <source>
        <dbReference type="Pfam" id="PF22692"/>
    </source>
</evidence>
<keyword evidence="7" id="KW-0969">Cilium</keyword>
<comment type="similarity">
    <text evidence="2 4">Belongs to the flagella basal body rod proteins family.</text>
</comment>
<feature type="domain" description="Flagellar hook protein FlgE/F/G-like D1" evidence="6">
    <location>
        <begin position="89"/>
        <end position="137"/>
    </location>
</feature>
<dbReference type="Pfam" id="PF22692">
    <property type="entry name" value="LlgE_F_G_D1"/>
    <property type="match status" value="1"/>
</dbReference>
<dbReference type="GO" id="GO:0071973">
    <property type="term" value="P:bacterial-type flagellum-dependent cell motility"/>
    <property type="evidence" value="ECO:0007669"/>
    <property type="project" value="UniProtKB-UniRule"/>
</dbReference>
<dbReference type="NCBIfam" id="TIGR03506">
    <property type="entry name" value="FlgEFG_subfam"/>
    <property type="match status" value="1"/>
</dbReference>
<keyword evidence="3 4" id="KW-0975">Bacterial flagellum</keyword>
<reference evidence="7 8" key="1">
    <citation type="journal article" date="2017" name="Int. J. Syst. Evol. Microbiol.">
        <title>Ramlibacter monticola sp. nov., isolated from forest soil.</title>
        <authorList>
            <person name="Chaudhary D.K."/>
            <person name="Kim J."/>
        </authorList>
    </citation>
    <scope>NUCLEOTIDE SEQUENCE [LARGE SCALE GENOMIC DNA]</scope>
    <source>
        <strain evidence="7 8">KACC 19175</strain>
    </source>
</reference>
<evidence type="ECO:0000313" key="8">
    <source>
        <dbReference type="Proteomes" id="UP000599109"/>
    </source>
</evidence>
<evidence type="ECO:0000256" key="2">
    <source>
        <dbReference type="ARBA" id="ARBA00009677"/>
    </source>
</evidence>
<gene>
    <name evidence="7" type="ORF">JJ685_20430</name>
</gene>
<dbReference type="Pfam" id="PF06429">
    <property type="entry name" value="Flg_bbr_C"/>
    <property type="match status" value="1"/>
</dbReference>
<evidence type="ECO:0000256" key="1">
    <source>
        <dbReference type="ARBA" id="ARBA00004117"/>
    </source>
</evidence>
<dbReference type="AlphaFoldDB" id="A0A936Z1Y4"/>
<dbReference type="RefSeq" id="WP_201676173.1">
    <property type="nucleotide sequence ID" value="NZ_JAEQNE010000005.1"/>
</dbReference>
<proteinExistence type="inferred from homology"/>
<dbReference type="InterPro" id="IPR020013">
    <property type="entry name" value="Flagellar_FlgE/F/G"/>
</dbReference>
<name>A0A936Z1Y4_9BURK</name>
<evidence type="ECO:0000256" key="3">
    <source>
        <dbReference type="ARBA" id="ARBA00023143"/>
    </source>
</evidence>
<sequence length="251" mass="26692">MNEILSLVLGSMHADLARLDHVAMNLANVQTPGFKREVGLTLPFAARVDRGVQQGLLAGDGVAPESLRALHVDARPGTLKSTGQALDLALAGPGWFEVRTESGAAYTRQGNFRLDARGRIVTPQGHPVMGAGGEIQLVQGKPVIDASGRVFEGDAGPGAQPVGQLRIVQFEPSVRVERLGDGLLLLHGEAAAAPEGSTRVEQGFLENSNVAPMHEMVQLLQSVRHLETMQKVAMGYDEMLGTSIRRLGEPS</sequence>
<dbReference type="InterPro" id="IPR037925">
    <property type="entry name" value="FlgE/F/G-like"/>
</dbReference>
<dbReference type="PANTHER" id="PTHR30435:SF19">
    <property type="entry name" value="FLAGELLAR BASAL-BODY ROD PROTEIN FLGG"/>
    <property type="match status" value="1"/>
</dbReference>
<dbReference type="InterPro" id="IPR053967">
    <property type="entry name" value="LlgE_F_G-like_D1"/>
</dbReference>
<comment type="caution">
    <text evidence="7">The sequence shown here is derived from an EMBL/GenBank/DDBJ whole genome shotgun (WGS) entry which is preliminary data.</text>
</comment>
<keyword evidence="7" id="KW-0966">Cell projection</keyword>
<dbReference type="InterPro" id="IPR010930">
    <property type="entry name" value="Flg_bb/hook_C_dom"/>
</dbReference>
<dbReference type="GO" id="GO:0009425">
    <property type="term" value="C:bacterial-type flagellum basal body"/>
    <property type="evidence" value="ECO:0007669"/>
    <property type="project" value="UniProtKB-SubCell"/>
</dbReference>
<accession>A0A936Z1Y4</accession>
<dbReference type="PANTHER" id="PTHR30435">
    <property type="entry name" value="FLAGELLAR PROTEIN"/>
    <property type="match status" value="1"/>
</dbReference>
<comment type="subcellular location">
    <subcellularLocation>
        <location evidence="1 4">Bacterial flagellum basal body</location>
    </subcellularLocation>
</comment>
<evidence type="ECO:0000256" key="4">
    <source>
        <dbReference type="RuleBase" id="RU362116"/>
    </source>
</evidence>
<dbReference type="SUPFAM" id="SSF117143">
    <property type="entry name" value="Flagellar hook protein flgE"/>
    <property type="match status" value="1"/>
</dbReference>
<keyword evidence="7" id="KW-0282">Flagellum</keyword>
<feature type="domain" description="Flagellar basal-body/hook protein C-terminal" evidence="5">
    <location>
        <begin position="202"/>
        <end position="245"/>
    </location>
</feature>
<protein>
    <submittedName>
        <fullName evidence="7">Flagellar hook-basal body protein</fullName>
    </submittedName>
</protein>
<organism evidence="7 8">
    <name type="scientific">Ramlibacter monticola</name>
    <dbReference type="NCBI Taxonomy" id="1926872"/>
    <lineage>
        <taxon>Bacteria</taxon>
        <taxon>Pseudomonadati</taxon>
        <taxon>Pseudomonadota</taxon>
        <taxon>Betaproteobacteria</taxon>
        <taxon>Burkholderiales</taxon>
        <taxon>Comamonadaceae</taxon>
        <taxon>Ramlibacter</taxon>
    </lineage>
</organism>
<evidence type="ECO:0000259" key="5">
    <source>
        <dbReference type="Pfam" id="PF06429"/>
    </source>
</evidence>
<keyword evidence="8" id="KW-1185">Reference proteome</keyword>
<dbReference type="EMBL" id="JAEQNE010000005">
    <property type="protein sequence ID" value="MBL0393515.1"/>
    <property type="molecule type" value="Genomic_DNA"/>
</dbReference>
<evidence type="ECO:0000313" key="7">
    <source>
        <dbReference type="EMBL" id="MBL0393515.1"/>
    </source>
</evidence>